<dbReference type="CDD" id="cd00054">
    <property type="entry name" value="EGF_CA"/>
    <property type="match status" value="2"/>
</dbReference>
<dbReference type="Gene3D" id="2.10.25.10">
    <property type="entry name" value="Laminin"/>
    <property type="match status" value="4"/>
</dbReference>
<evidence type="ECO:0000256" key="7">
    <source>
        <dbReference type="ARBA" id="ARBA00022989"/>
    </source>
</evidence>
<evidence type="ECO:0000256" key="8">
    <source>
        <dbReference type="ARBA" id="ARBA00023136"/>
    </source>
</evidence>
<evidence type="ECO:0000256" key="12">
    <source>
        <dbReference type="PROSITE-ProRule" id="PRU00076"/>
    </source>
</evidence>
<keyword evidence="6" id="KW-0677">Repeat</keyword>
<dbReference type="Proteomes" id="UP000242188">
    <property type="component" value="Unassembled WGS sequence"/>
</dbReference>
<dbReference type="PROSITE" id="PS51120">
    <property type="entry name" value="LDLRB"/>
    <property type="match status" value="3"/>
</dbReference>
<feature type="compositionally biased region" description="Polar residues" evidence="15">
    <location>
        <begin position="1675"/>
        <end position="1692"/>
    </location>
</feature>
<dbReference type="InterPro" id="IPR049883">
    <property type="entry name" value="NOTCH1_EGF-like"/>
</dbReference>
<dbReference type="SMART" id="SM00181">
    <property type="entry name" value="EGF"/>
    <property type="match status" value="9"/>
</dbReference>
<dbReference type="InterPro" id="IPR000033">
    <property type="entry name" value="LDLR_classB_rpt"/>
</dbReference>
<dbReference type="PROSITE" id="PS01186">
    <property type="entry name" value="EGF_2"/>
    <property type="match status" value="4"/>
</dbReference>
<feature type="repeat" description="LDL-receptor class B" evidence="14">
    <location>
        <begin position="933"/>
        <end position="976"/>
    </location>
</feature>
<feature type="disulfide bond" evidence="12">
    <location>
        <begin position="1725"/>
        <end position="1742"/>
    </location>
</feature>
<keyword evidence="18" id="KW-0449">Lipoprotein</keyword>
<proteinExistence type="predicted"/>
<dbReference type="InterPro" id="IPR011042">
    <property type="entry name" value="6-blade_b-propeller_TolB-like"/>
</dbReference>
<dbReference type="Pfam" id="PF00058">
    <property type="entry name" value="Ldl_recept_b"/>
    <property type="match status" value="2"/>
</dbReference>
<dbReference type="InterPro" id="IPR026823">
    <property type="entry name" value="cEGF"/>
</dbReference>
<dbReference type="PROSITE" id="PS50068">
    <property type="entry name" value="LDLRA_2"/>
    <property type="match status" value="4"/>
</dbReference>
<dbReference type="GO" id="GO:0005041">
    <property type="term" value="F:low-density lipoprotein particle receptor activity"/>
    <property type="evidence" value="ECO:0007669"/>
    <property type="project" value="TreeGrafter"/>
</dbReference>
<evidence type="ECO:0000256" key="14">
    <source>
        <dbReference type="PROSITE-ProRule" id="PRU00461"/>
    </source>
</evidence>
<evidence type="ECO:0000256" key="6">
    <source>
        <dbReference type="ARBA" id="ARBA00022737"/>
    </source>
</evidence>
<dbReference type="GO" id="GO:0005886">
    <property type="term" value="C:plasma membrane"/>
    <property type="evidence" value="ECO:0007669"/>
    <property type="project" value="TreeGrafter"/>
</dbReference>
<keyword evidence="11" id="KW-0325">Glycoprotein</keyword>
<keyword evidence="4 16" id="KW-0812">Transmembrane</keyword>
<dbReference type="PRINTS" id="PR00261">
    <property type="entry name" value="LDLRECEPTOR"/>
</dbReference>
<dbReference type="InterPro" id="IPR002172">
    <property type="entry name" value="LDrepeatLR_classA_rpt"/>
</dbReference>
<dbReference type="PROSITE" id="PS01209">
    <property type="entry name" value="LDLRA_1"/>
    <property type="match status" value="3"/>
</dbReference>
<feature type="domain" description="EGF-like" evidence="17">
    <location>
        <begin position="440"/>
        <end position="480"/>
    </location>
</feature>
<evidence type="ECO:0000256" key="10">
    <source>
        <dbReference type="ARBA" id="ARBA00023170"/>
    </source>
</evidence>
<evidence type="ECO:0000256" key="3">
    <source>
        <dbReference type="ARBA" id="ARBA00022583"/>
    </source>
</evidence>
<dbReference type="FunFam" id="2.120.10.30:FF:000241">
    <property type="entry name" value="Low-density lipoprotein receptor-related protein 6"/>
    <property type="match status" value="1"/>
</dbReference>
<dbReference type="InterPro" id="IPR018097">
    <property type="entry name" value="EGF_Ca-bd_CS"/>
</dbReference>
<dbReference type="OrthoDB" id="6070271at2759"/>
<dbReference type="SUPFAM" id="SSF57196">
    <property type="entry name" value="EGF/Laminin"/>
    <property type="match status" value="2"/>
</dbReference>
<keyword evidence="2 12" id="KW-0245">EGF-like domain</keyword>
<evidence type="ECO:0000256" key="11">
    <source>
        <dbReference type="ARBA" id="ARBA00023180"/>
    </source>
</evidence>
<dbReference type="SUPFAM" id="SSF57184">
    <property type="entry name" value="Growth factor receptor domain"/>
    <property type="match status" value="2"/>
</dbReference>
<dbReference type="GO" id="GO:0005509">
    <property type="term" value="F:calcium ion binding"/>
    <property type="evidence" value="ECO:0007669"/>
    <property type="project" value="InterPro"/>
</dbReference>
<dbReference type="PROSITE" id="PS01187">
    <property type="entry name" value="EGF_CA"/>
    <property type="match status" value="1"/>
</dbReference>
<dbReference type="PROSITE" id="PS00010">
    <property type="entry name" value="ASX_HYDROXYL"/>
    <property type="match status" value="1"/>
</dbReference>
<dbReference type="GO" id="GO:0043235">
    <property type="term" value="C:receptor complex"/>
    <property type="evidence" value="ECO:0007669"/>
    <property type="project" value="TreeGrafter"/>
</dbReference>
<evidence type="ECO:0000313" key="19">
    <source>
        <dbReference type="Proteomes" id="UP000242188"/>
    </source>
</evidence>
<dbReference type="Pfam" id="PF12662">
    <property type="entry name" value="cEGF"/>
    <property type="match status" value="1"/>
</dbReference>
<evidence type="ECO:0000256" key="4">
    <source>
        <dbReference type="ARBA" id="ARBA00022692"/>
    </source>
</evidence>
<dbReference type="Pfam" id="PF00057">
    <property type="entry name" value="Ldl_recept_a"/>
    <property type="match status" value="2"/>
</dbReference>
<dbReference type="InterPro" id="IPR036055">
    <property type="entry name" value="LDL_receptor-like_sf"/>
</dbReference>
<keyword evidence="5" id="KW-0732">Signal</keyword>
<reference evidence="18 19" key="1">
    <citation type="journal article" date="2017" name="Nat. Ecol. Evol.">
        <title>Scallop genome provides insights into evolution of bilaterian karyotype and development.</title>
        <authorList>
            <person name="Wang S."/>
            <person name="Zhang J."/>
            <person name="Jiao W."/>
            <person name="Li J."/>
            <person name="Xun X."/>
            <person name="Sun Y."/>
            <person name="Guo X."/>
            <person name="Huan P."/>
            <person name="Dong B."/>
            <person name="Zhang L."/>
            <person name="Hu X."/>
            <person name="Sun X."/>
            <person name="Wang J."/>
            <person name="Zhao C."/>
            <person name="Wang Y."/>
            <person name="Wang D."/>
            <person name="Huang X."/>
            <person name="Wang R."/>
            <person name="Lv J."/>
            <person name="Li Y."/>
            <person name="Zhang Z."/>
            <person name="Liu B."/>
            <person name="Lu W."/>
            <person name="Hui Y."/>
            <person name="Liang J."/>
            <person name="Zhou Z."/>
            <person name="Hou R."/>
            <person name="Li X."/>
            <person name="Liu Y."/>
            <person name="Li H."/>
            <person name="Ning X."/>
            <person name="Lin Y."/>
            <person name="Zhao L."/>
            <person name="Xing Q."/>
            <person name="Dou J."/>
            <person name="Li Y."/>
            <person name="Mao J."/>
            <person name="Guo H."/>
            <person name="Dou H."/>
            <person name="Li T."/>
            <person name="Mu C."/>
            <person name="Jiang W."/>
            <person name="Fu Q."/>
            <person name="Fu X."/>
            <person name="Miao Y."/>
            <person name="Liu J."/>
            <person name="Yu Q."/>
            <person name="Li R."/>
            <person name="Liao H."/>
            <person name="Li X."/>
            <person name="Kong Y."/>
            <person name="Jiang Z."/>
            <person name="Chourrout D."/>
            <person name="Li R."/>
            <person name="Bao Z."/>
        </authorList>
    </citation>
    <scope>NUCLEOTIDE SEQUENCE [LARGE SCALE GENOMIC DNA]</scope>
    <source>
        <strain evidence="18 19">PY_sf001</strain>
    </source>
</reference>
<dbReference type="InterPro" id="IPR023415">
    <property type="entry name" value="LDLR_class-A_CS"/>
</dbReference>
<evidence type="ECO:0000256" key="16">
    <source>
        <dbReference type="SAM" id="Phobius"/>
    </source>
</evidence>
<feature type="compositionally biased region" description="Low complexity" evidence="15">
    <location>
        <begin position="1908"/>
        <end position="1918"/>
    </location>
</feature>
<feature type="region of interest" description="Disordered" evidence="15">
    <location>
        <begin position="1899"/>
        <end position="1918"/>
    </location>
</feature>
<dbReference type="CDD" id="cd00112">
    <property type="entry name" value="LDLa"/>
    <property type="match status" value="4"/>
</dbReference>
<dbReference type="InterPro" id="IPR001881">
    <property type="entry name" value="EGF-like_Ca-bd_dom"/>
</dbReference>
<comment type="caution">
    <text evidence="18">The sequence shown here is derived from an EMBL/GenBank/DDBJ whole genome shotgun (WGS) entry which is preliminary data.</text>
</comment>
<keyword evidence="3" id="KW-0254">Endocytosis</keyword>
<feature type="disulfide bond" evidence="13">
    <location>
        <begin position="336"/>
        <end position="351"/>
    </location>
</feature>
<evidence type="ECO:0000256" key="2">
    <source>
        <dbReference type="ARBA" id="ARBA00022536"/>
    </source>
</evidence>
<organism evidence="18 19">
    <name type="scientific">Mizuhopecten yessoensis</name>
    <name type="common">Japanese scallop</name>
    <name type="synonym">Patinopecten yessoensis</name>
    <dbReference type="NCBI Taxonomy" id="6573"/>
    <lineage>
        <taxon>Eukaryota</taxon>
        <taxon>Metazoa</taxon>
        <taxon>Spiralia</taxon>
        <taxon>Lophotrochozoa</taxon>
        <taxon>Mollusca</taxon>
        <taxon>Bivalvia</taxon>
        <taxon>Autobranchia</taxon>
        <taxon>Pteriomorphia</taxon>
        <taxon>Pectinida</taxon>
        <taxon>Pectinoidea</taxon>
        <taxon>Pectinidae</taxon>
        <taxon>Mizuhopecten</taxon>
    </lineage>
</organism>
<evidence type="ECO:0000256" key="13">
    <source>
        <dbReference type="PROSITE-ProRule" id="PRU00124"/>
    </source>
</evidence>
<keyword evidence="9 12" id="KW-1015">Disulfide bond</keyword>
<dbReference type="PANTHER" id="PTHR22722">
    <property type="entry name" value="LOW-DENSITY LIPOPROTEIN RECEPTOR-RELATED PROTEIN 2-RELATED"/>
    <property type="match status" value="1"/>
</dbReference>
<keyword evidence="7 16" id="KW-1133">Transmembrane helix</keyword>
<comment type="caution">
    <text evidence="12">Lacks conserved residue(s) required for the propagation of feature annotation.</text>
</comment>
<comment type="subcellular location">
    <subcellularLocation>
        <location evidence="1">Membrane</location>
        <topology evidence="1">Single-pass type I membrane protein</topology>
    </subcellularLocation>
</comment>
<dbReference type="SUPFAM" id="SSF57424">
    <property type="entry name" value="LDL receptor-like module"/>
    <property type="match status" value="3"/>
</dbReference>
<feature type="region of interest" description="Disordered" evidence="15">
    <location>
        <begin position="1597"/>
        <end position="1694"/>
    </location>
</feature>
<dbReference type="InterPro" id="IPR009030">
    <property type="entry name" value="Growth_fac_rcpt_cys_sf"/>
</dbReference>
<dbReference type="SUPFAM" id="SSF63825">
    <property type="entry name" value="YWTD domain"/>
    <property type="match status" value="3"/>
</dbReference>
<evidence type="ECO:0000256" key="15">
    <source>
        <dbReference type="SAM" id="MobiDB-lite"/>
    </source>
</evidence>
<evidence type="ECO:0000313" key="18">
    <source>
        <dbReference type="EMBL" id="OWF37435.1"/>
    </source>
</evidence>
<dbReference type="PROSITE" id="PS00022">
    <property type="entry name" value="EGF_1"/>
    <property type="match status" value="1"/>
</dbReference>
<name>A0A210PLS0_MIZYE</name>
<dbReference type="FunFam" id="2.10.25.10:FF:000009">
    <property type="entry name" value="Low-density lipoprotein receptor isoform 1"/>
    <property type="match status" value="1"/>
</dbReference>
<feature type="repeat" description="LDL-receptor class B" evidence="14">
    <location>
        <begin position="702"/>
        <end position="744"/>
    </location>
</feature>
<feature type="disulfide bond" evidence="13">
    <location>
        <begin position="378"/>
        <end position="393"/>
    </location>
</feature>
<dbReference type="InterPro" id="IPR000152">
    <property type="entry name" value="EGF-type_Asp/Asn_hydroxyl_site"/>
</dbReference>
<dbReference type="InterPro" id="IPR051221">
    <property type="entry name" value="LDLR-related"/>
</dbReference>
<dbReference type="FunFam" id="2.10.25.10:FF:000037">
    <property type="entry name" value="Signal peptide, CUB domain and EGF-like domain-containing 2"/>
    <property type="match status" value="1"/>
</dbReference>
<feature type="domain" description="EGF-like" evidence="17">
    <location>
        <begin position="1717"/>
        <end position="1754"/>
    </location>
</feature>
<keyword evidence="19" id="KW-1185">Reference proteome</keyword>
<feature type="transmembrane region" description="Helical" evidence="16">
    <location>
        <begin position="1772"/>
        <end position="1796"/>
    </location>
</feature>
<feature type="disulfide bond" evidence="12">
    <location>
        <begin position="1721"/>
        <end position="1731"/>
    </location>
</feature>
<gene>
    <name evidence="18" type="ORF">KP79_PYT04723</name>
</gene>
<dbReference type="SMART" id="SM00179">
    <property type="entry name" value="EGF_CA"/>
    <property type="match status" value="3"/>
</dbReference>
<evidence type="ECO:0000256" key="1">
    <source>
        <dbReference type="ARBA" id="ARBA00004479"/>
    </source>
</evidence>
<feature type="disulfide bond" evidence="12">
    <location>
        <begin position="1744"/>
        <end position="1753"/>
    </location>
</feature>
<keyword evidence="8 16" id="KW-0472">Membrane</keyword>
<evidence type="ECO:0000256" key="5">
    <source>
        <dbReference type="ARBA" id="ARBA00022729"/>
    </source>
</evidence>
<accession>A0A210PLS0</accession>
<dbReference type="SMART" id="SM00192">
    <property type="entry name" value="LDLa"/>
    <property type="match status" value="4"/>
</dbReference>
<dbReference type="SMART" id="SM00135">
    <property type="entry name" value="LY"/>
    <property type="match status" value="10"/>
</dbReference>
<evidence type="ECO:0000259" key="17">
    <source>
        <dbReference type="PROSITE" id="PS50026"/>
    </source>
</evidence>
<keyword evidence="10 18" id="KW-0675">Receptor</keyword>
<feature type="compositionally biased region" description="Polar residues" evidence="15">
    <location>
        <begin position="1636"/>
        <end position="1647"/>
    </location>
</feature>
<dbReference type="Gene3D" id="2.120.10.30">
    <property type="entry name" value="TolB, C-terminal domain"/>
    <property type="match status" value="3"/>
</dbReference>
<evidence type="ECO:0000256" key="9">
    <source>
        <dbReference type="ARBA" id="ARBA00023157"/>
    </source>
</evidence>
<dbReference type="PROSITE" id="PS50026">
    <property type="entry name" value="EGF_3"/>
    <property type="match status" value="2"/>
</dbReference>
<dbReference type="GO" id="GO:0006897">
    <property type="term" value="P:endocytosis"/>
    <property type="evidence" value="ECO:0007669"/>
    <property type="project" value="UniProtKB-KW"/>
</dbReference>
<dbReference type="Pfam" id="PF07645">
    <property type="entry name" value="EGF_CA"/>
    <property type="match status" value="1"/>
</dbReference>
<dbReference type="InterPro" id="IPR000742">
    <property type="entry name" value="EGF"/>
</dbReference>
<feature type="repeat" description="LDL-receptor class B" evidence="14">
    <location>
        <begin position="658"/>
        <end position="701"/>
    </location>
</feature>
<sequence length="1918" mass="212021">MEAQHTSSIVHLDVGPAHIHFSPGWRPSTHPFFHLDGGAAHIHCSPGWRCSTHHQLFTWMEVHHTSIVHLDGGPAHIHGSPGWRSSTHPLFTWMEAQHTPIVHLDGGPAHIIHCSPGWRPSTHPLFPWMAAQHTSIVHLDGAPAHTHCSPGWRPSTHPLFPWMAAQHTSIVPLDGGPAHIHCSPGRSPSPHPLFTWMEAQHTPTVLLDGGPAHIIQCSPGWRPSTHPLFTWMEAQDTSIFHLDEDPAHIHCLPGWRPSTHPLFTLMEAQDTSIFHLDEDPAHIHCLPGWRPSTHPFFTWMEAQHTSIVHLDGVVECEPDKARCHDGSLCISKDKFCDRKSDCLDHSDERFCVLGNCTDQRKYFPCAQTSECVPRDFVCDGHNDCADGSDELVCDPKENCTLEHDRFLCADRKSCLVCNKVCDGHADCDDESDESTNCDSSRNACQAGKCGEFGVCKVLPYGPVCICQLGFTLMTDNVTCKDIDECNIHRGRLPCDQECTNTNGSFNCSCLHGYRLENTTHCRVQDPDPVLYVAANTGVLAYHIRSGLWTTVFEDQPDIVDLDFGPNDNLFWTAVNRTSSWVQFRHVGWPRNWTTHTLVDIGLSRSKGVAVDWMTNAVYVVSEDRGQILACVRTKPVSCVVVKENLDKLQDIIICHHSRKMFWSNWGRTPKITSSDLDGRNTAVIVSGQLRQPTGLVMDRPRKTVLWADSLLHRIESSHLDGSHRQIVVSRGLHRPSSLALLEGTLYWANVREGSMSSCNLYNGCRRISLFKNGLHHPNSLVIGSPSLHGIPEDPPINQCQTALCSHVCLSSRPGYSCMCPPDQILTKDGHTCSRTPGTDQLYIGTRGKILVLPQGLPGYTQDLLLPTILSHSDTPSSLEVGHDTNSVVYCDSTKDTITMATTDILTGMVTENTLYEGDNIQHVLDLTVDWVPGNIYWADASPRAAIMVGCISGEHILTLVKDNLEQPNSLDIDHVNGYLYFSDIGRSPFIGRCRLDGTDFSRLNTDVGHPEHLVVSPEDNRLYFMDVHYHQILSVSLPDGADHRTHWQGITGQVLGLAVIDRWIYWTDQQSEGGALCRVHKHDHNKEMCFLRNNYLLQGLAVPSSINSPQVDGCGRNNGGCSHFCFSQGSEVTCKCSDGFILEEDGHACQAVLDSKCVFRCHDGHCITDRSYLCDGQPDCTDGEEEDPSLCDQTTSPTPKSLTGAACQQPNQCHHICRETPKGPRCDCRRGYQLSDDQKGCRDVDECENNNGGCSQLCDNKDGSHSCSCVHGYTKNGSLCHAQEPHPYLVIGGTGGIDKVNDQGQIEELMIGEASGFVTALDVVMETGDIIFVTSVQEALFLYKRTEKNVTRLTTLGSKVTDLSYDWIGRNVYYTDGQHGTLGVCSLQSLPILCRTLRYEPVNSIALHPVIGWMLWTSTRDGTIMRMGMDGRNLTVLVEATVGQSVLALTIDYANDRIYWISSPANQVWSSDMDGKRRQNVLNGVNVRHFSSVSVFENTLYLMDKRSKVVYLYSKPGGQQTGVIQLLSTPSCLRIVHPFQQAHQMTDVCRARRCSHLCLVTPRGANCYCPDGFQFLPGSVKACKDGKTSVMTVTEPMMSTPKPATETLQIESPYRIKTTPKPTPENPTLEPPYQVKTISRSENSLTDSPYKVKTTPRSSTENPQREPPYKVMSSPRLTTDNPTSSTPRSVNLNLPKVAPPAKVHLGIQHVEYHHSNEENLCEKKCENGGKCVIAEDNQVQYCSCVGGYSGATCGDVDAAVQGETTADDTRSIIIGVTSAVAVAIIAVVIISVVCWIKHRSGRSFPDYMPCVARTSKIFTAKEDAEGLVSDSSSAFGDLRFDSDVTFREFDTVSYQTTSSSTDPARCGPNNSSTAHKDQVFNPQDIYYCPSNQSFGSAFCRQEESQDRSSSGASSASSM</sequence>
<protein>
    <submittedName>
        <fullName evidence="18">Low-density lipoprotein receptor-related protein 4</fullName>
    </submittedName>
</protein>
<dbReference type="Gene3D" id="4.10.400.10">
    <property type="entry name" value="Low-density Lipoprotein Receptor"/>
    <property type="match status" value="3"/>
</dbReference>
<dbReference type="EMBL" id="NEDP02005589">
    <property type="protein sequence ID" value="OWF37435.1"/>
    <property type="molecule type" value="Genomic_DNA"/>
</dbReference>
<dbReference type="PANTHER" id="PTHR22722:SF14">
    <property type="entry name" value="MEGALIN, ISOFORM A"/>
    <property type="match status" value="1"/>
</dbReference>